<proteinExistence type="predicted"/>
<dbReference type="EMBL" id="RKQK01000002">
    <property type="protein sequence ID" value="RPE67319.1"/>
    <property type="molecule type" value="Genomic_DNA"/>
</dbReference>
<dbReference type="AlphaFoldDB" id="A0A3N4UJ71"/>
<accession>A0A3N4UJ71</accession>
<evidence type="ECO:0000256" key="1">
    <source>
        <dbReference type="SAM" id="MobiDB-lite"/>
    </source>
</evidence>
<gene>
    <name evidence="2" type="ORF">EDD53_1725</name>
</gene>
<reference evidence="2 3" key="1">
    <citation type="submission" date="2018-11" db="EMBL/GenBank/DDBJ databases">
        <title>Genomic Encyclopedia of Type Strains, Phase IV (KMG-IV): sequencing the most valuable type-strain genomes for metagenomic binning, comparative biology and taxonomic classification.</title>
        <authorList>
            <person name="Goeker M."/>
        </authorList>
    </citation>
    <scope>NUCLEOTIDE SEQUENCE [LARGE SCALE GENOMIC DNA]</scope>
    <source>
        <strain evidence="2 3">DSM 104731</strain>
    </source>
</reference>
<dbReference type="Proteomes" id="UP000269689">
    <property type="component" value="Unassembled WGS sequence"/>
</dbReference>
<name>A0A3N4UJ71_9RHOB</name>
<keyword evidence="3" id="KW-1185">Reference proteome</keyword>
<protein>
    <submittedName>
        <fullName evidence="2">Uncharacterized protein</fullName>
    </submittedName>
</protein>
<organism evidence="2 3">
    <name type="scientific">Pacificibacter maritimus</name>
    <dbReference type="NCBI Taxonomy" id="762213"/>
    <lineage>
        <taxon>Bacteria</taxon>
        <taxon>Pseudomonadati</taxon>
        <taxon>Pseudomonadota</taxon>
        <taxon>Alphaproteobacteria</taxon>
        <taxon>Rhodobacterales</taxon>
        <taxon>Roseobacteraceae</taxon>
        <taxon>Pacificibacter</taxon>
    </lineage>
</organism>
<sequence>MSLSRALADYSFFCPFIFFAFAILVRWPATLAGGHARVKSMQKNASGTGGTNGSGSNQRGTSFSSFLKY</sequence>
<feature type="region of interest" description="Disordered" evidence="1">
    <location>
        <begin position="42"/>
        <end position="69"/>
    </location>
</feature>
<evidence type="ECO:0000313" key="2">
    <source>
        <dbReference type="EMBL" id="RPE67319.1"/>
    </source>
</evidence>
<comment type="caution">
    <text evidence="2">The sequence shown here is derived from an EMBL/GenBank/DDBJ whole genome shotgun (WGS) entry which is preliminary data.</text>
</comment>
<evidence type="ECO:0000313" key="3">
    <source>
        <dbReference type="Proteomes" id="UP000269689"/>
    </source>
</evidence>